<feature type="compositionally biased region" description="Low complexity" evidence="6">
    <location>
        <begin position="524"/>
        <end position="539"/>
    </location>
</feature>
<gene>
    <name evidence="9" type="ORF">KUTeg_003947</name>
</gene>
<feature type="repeat" description="ANK" evidence="4">
    <location>
        <begin position="220"/>
        <end position="252"/>
    </location>
</feature>
<feature type="compositionally biased region" description="Polar residues" evidence="6">
    <location>
        <begin position="773"/>
        <end position="790"/>
    </location>
</feature>
<feature type="compositionally biased region" description="Polar residues" evidence="6">
    <location>
        <begin position="475"/>
        <end position="498"/>
    </location>
</feature>
<dbReference type="PROSITE" id="PS50105">
    <property type="entry name" value="SAM_DOMAIN"/>
    <property type="match status" value="2"/>
</dbReference>
<feature type="compositionally biased region" description="Basic and acidic residues" evidence="6">
    <location>
        <begin position="403"/>
        <end position="412"/>
    </location>
</feature>
<dbReference type="Pfam" id="PF00023">
    <property type="entry name" value="Ank"/>
    <property type="match status" value="1"/>
</dbReference>
<feature type="region of interest" description="Disordered" evidence="6">
    <location>
        <begin position="383"/>
        <end position="435"/>
    </location>
</feature>
<dbReference type="SMART" id="SM00454">
    <property type="entry name" value="SAM"/>
    <property type="match status" value="2"/>
</dbReference>
<evidence type="ECO:0000259" key="8">
    <source>
        <dbReference type="PROSITE" id="PS50105"/>
    </source>
</evidence>
<keyword evidence="10" id="KW-1185">Reference proteome</keyword>
<dbReference type="Pfam" id="PF07653">
    <property type="entry name" value="SH3_2"/>
    <property type="match status" value="1"/>
</dbReference>
<dbReference type="PANTHER" id="PTHR24174">
    <property type="entry name" value="ANKYRIN REPEAT AND STERILE ALPHA MOTIF DOMAIN-CONTAINING PROTEIN 1"/>
    <property type="match status" value="1"/>
</dbReference>
<keyword evidence="3 4" id="KW-0040">ANK repeat</keyword>
<organism evidence="9 10">
    <name type="scientific">Tegillarca granosa</name>
    <name type="common">Malaysian cockle</name>
    <name type="synonym">Anadara granosa</name>
    <dbReference type="NCBI Taxonomy" id="220873"/>
    <lineage>
        <taxon>Eukaryota</taxon>
        <taxon>Metazoa</taxon>
        <taxon>Spiralia</taxon>
        <taxon>Lophotrochozoa</taxon>
        <taxon>Mollusca</taxon>
        <taxon>Bivalvia</taxon>
        <taxon>Autobranchia</taxon>
        <taxon>Pteriomorphia</taxon>
        <taxon>Arcoida</taxon>
        <taxon>Arcoidea</taxon>
        <taxon>Arcidae</taxon>
        <taxon>Tegillarca</taxon>
    </lineage>
</organism>
<feature type="region of interest" description="Disordered" evidence="6">
    <location>
        <begin position="474"/>
        <end position="544"/>
    </location>
</feature>
<protein>
    <recommendedName>
        <fullName evidence="11">Caskin-1</fullName>
    </recommendedName>
</protein>
<feature type="region of interest" description="Disordered" evidence="6">
    <location>
        <begin position="750"/>
        <end position="792"/>
    </location>
</feature>
<dbReference type="SUPFAM" id="SSF50044">
    <property type="entry name" value="SH3-domain"/>
    <property type="match status" value="1"/>
</dbReference>
<reference evidence="9 10" key="1">
    <citation type="submission" date="2022-12" db="EMBL/GenBank/DDBJ databases">
        <title>Chromosome-level genome of Tegillarca granosa.</title>
        <authorList>
            <person name="Kim J."/>
        </authorList>
    </citation>
    <scope>NUCLEOTIDE SEQUENCE [LARGE SCALE GENOMIC DNA]</scope>
    <source>
        <strain evidence="9">Teg-2019</strain>
        <tissue evidence="9">Adductor muscle</tissue>
    </source>
</reference>
<feature type="compositionally biased region" description="Acidic residues" evidence="6">
    <location>
        <begin position="1063"/>
        <end position="1072"/>
    </location>
</feature>
<dbReference type="SUPFAM" id="SSF48403">
    <property type="entry name" value="Ankyrin repeat"/>
    <property type="match status" value="1"/>
</dbReference>
<dbReference type="PANTHER" id="PTHR24174:SF16">
    <property type="entry name" value="CASKIN-2"/>
    <property type="match status" value="1"/>
</dbReference>
<dbReference type="SMART" id="SM00326">
    <property type="entry name" value="SH3"/>
    <property type="match status" value="1"/>
</dbReference>
<evidence type="ECO:0000313" key="9">
    <source>
        <dbReference type="EMBL" id="KAJ8318856.1"/>
    </source>
</evidence>
<keyword evidence="2" id="KW-0677">Repeat</keyword>
<feature type="domain" description="SAM" evidence="8">
    <location>
        <begin position="632"/>
        <end position="696"/>
    </location>
</feature>
<dbReference type="Gene3D" id="1.25.40.20">
    <property type="entry name" value="Ankyrin repeat-containing domain"/>
    <property type="match status" value="2"/>
</dbReference>
<feature type="repeat" description="ANK" evidence="4">
    <location>
        <begin position="48"/>
        <end position="80"/>
    </location>
</feature>
<dbReference type="InterPro" id="IPR002110">
    <property type="entry name" value="Ankyrin_rpt"/>
</dbReference>
<dbReference type="EMBL" id="JARBDR010000214">
    <property type="protein sequence ID" value="KAJ8318856.1"/>
    <property type="molecule type" value="Genomic_DNA"/>
</dbReference>
<evidence type="ECO:0008006" key="11">
    <source>
        <dbReference type="Google" id="ProtNLM"/>
    </source>
</evidence>
<dbReference type="SUPFAM" id="SSF47769">
    <property type="entry name" value="SAM/Pointed domain"/>
    <property type="match status" value="2"/>
</dbReference>
<dbReference type="CDD" id="cd09497">
    <property type="entry name" value="SAM_caskin1_2_repeat1"/>
    <property type="match status" value="1"/>
</dbReference>
<sequence>MGKDQDFIQAVKDNDQTTLQRLLQKAEKSGKKLLGSMKRYNVNYQDADGMCALHQAALMGNLDMMQLLLDHGAAVDLKDNKGMLPLHYAAWQGKPQPVHLLLQWKSPVHEQAQEGATPLHLACQHDNFDVVNILLRHHANPTIMNKEFKTPLDLACEFGRYRVVDLLLRSNMCAPLLVDSPNDMMDNTRTTCLHLAAKNGHIEIIRLLLQAGVNKNRMTLRGTALHEAALCGKTEVVRLLLDCGVDVNKPNSYDQTALDIVNTYTTSRAAKDLKSLLKEASFAVQARAIKDYCNIYDPQTVAFKEGDILKVTERGEDGLWRGFVIDGRMAKPGYFPADHVVIIDNQAFSNHYNHHSSRKSIPDLLSRSPGYLQHAGSDHSMFASIGADESFPPPPSPLVSPKSYRDGNHHQQDLSAFNSGYHPTHNHQPPGYQYYHHQNSVNLQNGNGKYMVNHAGGEHGGDWSYVPYSVASDMRATSPSKGSPTNSNRNSVASSDSGRGTGHLEPRINNQHRLSNQSYESGVSSRQSYHSTSSSSVGSLDRLEETGHSSQINVAELFQAGMPDHEVMRAWLRDLRYEEYHNNFMQAGYDMPTVSRMTPEDLTAIGITKPGHRKRLKAEIARLNIHDGIPEHVPNDVLEWLRYLHLEHYYSILSKQGYNDIESLTDITWEDLEEIGIQKLGHQKKIMLAIERIKRIISGTKRISTVDGSTHRSSAEILESLENNNSRWSGEVMSMSYNQEACNVPVIARKSSSGDSLNTNSSGEYRSFRHHSASSLDSTSNLQHSPSSSKPDVVAIQVKRQSSHSGSGTVYAEAKDMGGMPITYQSFQGPGGRKTPDELDREATPTGDDFNQVMSSSPCHKAPVAPKAIIKPKPVAKIIAKSKRTSRENSPDIIDNEMEKNTDLCKSPAHANNVFFPSGKGSDALRKQNSEHIYAQPNIHSPKLTDHLILPTKVSMSQSVPTGSVTPISVSTQESLHQSVPSPSFKTKKVAPPPPPKRTNSISHKSDLNLKEDMSHFAGSMPKSALQNAQQPKSNDQCLPQNAFATCVQSLSQKFGRKRVESEESPGSDGEEFPPPPPPMAMDIITPKIHNYGIPSKSEKNSMGSEYRLPVKQKSDTNTVNSPVHSVEDTFGVKLRSSQMTTQTTTTATSVSSTSVSQPPPQPQPPHVLSVTQNHQHQSVSVPNSKSVPEHHECVVHAQQKVKSDTSKTNDMLHLEHSAKKAEVKRNDSLSSIDSNTLPFANENVGTIKQRTPTTKPSVVDVMEDPHRQHNLNSSVSHIHENGSPVIMRQRPEVKAKPMVPQKPSVTVDAKDNLRKGKSEDVLNDIDNMLQGLTDELDAMLEEELQIQE</sequence>
<evidence type="ECO:0000313" key="10">
    <source>
        <dbReference type="Proteomes" id="UP001217089"/>
    </source>
</evidence>
<feature type="region of interest" description="Disordered" evidence="6">
    <location>
        <begin position="957"/>
        <end position="1005"/>
    </location>
</feature>
<dbReference type="InterPro" id="IPR035497">
    <property type="entry name" value="Caskin1/2_SAM_1"/>
</dbReference>
<feature type="compositionally biased region" description="Polar residues" evidence="6">
    <location>
        <begin position="508"/>
        <end position="523"/>
    </location>
</feature>
<feature type="domain" description="SAM" evidence="8">
    <location>
        <begin position="563"/>
        <end position="626"/>
    </location>
</feature>
<dbReference type="Pfam" id="PF00536">
    <property type="entry name" value="SAM_1"/>
    <property type="match status" value="2"/>
</dbReference>
<evidence type="ECO:0000256" key="2">
    <source>
        <dbReference type="ARBA" id="ARBA00022737"/>
    </source>
</evidence>
<dbReference type="InterPro" id="IPR001452">
    <property type="entry name" value="SH3_domain"/>
</dbReference>
<dbReference type="InterPro" id="IPR033635">
    <property type="entry name" value="ANKS1/Caskin"/>
</dbReference>
<dbReference type="Pfam" id="PF12796">
    <property type="entry name" value="Ank_2"/>
    <property type="match status" value="2"/>
</dbReference>
<feature type="compositionally biased region" description="Low complexity" evidence="6">
    <location>
        <begin position="1137"/>
        <end position="1157"/>
    </location>
</feature>
<dbReference type="PROSITE" id="PS50002">
    <property type="entry name" value="SH3"/>
    <property type="match status" value="1"/>
</dbReference>
<evidence type="ECO:0000256" key="6">
    <source>
        <dbReference type="SAM" id="MobiDB-lite"/>
    </source>
</evidence>
<evidence type="ECO:0000256" key="5">
    <source>
        <dbReference type="PROSITE-ProRule" id="PRU00192"/>
    </source>
</evidence>
<evidence type="ECO:0000256" key="3">
    <source>
        <dbReference type="ARBA" id="ARBA00023043"/>
    </source>
</evidence>
<dbReference type="Gene3D" id="1.10.150.50">
    <property type="entry name" value="Transcription Factor, Ets-1"/>
    <property type="match status" value="2"/>
</dbReference>
<dbReference type="InterPro" id="IPR036028">
    <property type="entry name" value="SH3-like_dom_sf"/>
</dbReference>
<dbReference type="PROSITE" id="PS50297">
    <property type="entry name" value="ANK_REP_REGION"/>
    <property type="match status" value="4"/>
</dbReference>
<dbReference type="InterPro" id="IPR036770">
    <property type="entry name" value="Ankyrin_rpt-contain_sf"/>
</dbReference>
<dbReference type="Proteomes" id="UP001217089">
    <property type="component" value="Unassembled WGS sequence"/>
</dbReference>
<evidence type="ECO:0000256" key="4">
    <source>
        <dbReference type="PROSITE-ProRule" id="PRU00023"/>
    </source>
</evidence>
<feature type="compositionally biased region" description="Low complexity" evidence="6">
    <location>
        <begin position="751"/>
        <end position="763"/>
    </location>
</feature>
<proteinExistence type="predicted"/>
<feature type="compositionally biased region" description="Polar residues" evidence="6">
    <location>
        <begin position="957"/>
        <end position="985"/>
    </location>
</feature>
<comment type="caution">
    <text evidence="9">The sequence shown here is derived from an EMBL/GenBank/DDBJ whole genome shotgun (WGS) entry which is preliminary data.</text>
</comment>
<dbReference type="InterPro" id="IPR013761">
    <property type="entry name" value="SAM/pointed_sf"/>
</dbReference>
<evidence type="ECO:0000256" key="1">
    <source>
        <dbReference type="ARBA" id="ARBA00022443"/>
    </source>
</evidence>
<dbReference type="SMART" id="SM00248">
    <property type="entry name" value="ANK"/>
    <property type="match status" value="6"/>
</dbReference>
<dbReference type="Gene3D" id="2.30.30.40">
    <property type="entry name" value="SH3 Domains"/>
    <property type="match status" value="1"/>
</dbReference>
<feature type="repeat" description="ANK" evidence="4">
    <location>
        <begin position="188"/>
        <end position="220"/>
    </location>
</feature>
<feature type="repeat" description="ANK" evidence="4">
    <location>
        <begin position="114"/>
        <end position="146"/>
    </location>
</feature>
<dbReference type="InterPro" id="IPR035498">
    <property type="entry name" value="Caskin1/2_SAM_2"/>
</dbReference>
<feature type="region of interest" description="Disordered" evidence="6">
    <location>
        <begin position="1056"/>
        <end position="1084"/>
    </location>
</feature>
<accession>A0ABQ9FQ72</accession>
<evidence type="ECO:0000259" key="7">
    <source>
        <dbReference type="PROSITE" id="PS50002"/>
    </source>
</evidence>
<name>A0ABQ9FQ72_TEGGR</name>
<keyword evidence="1 5" id="KW-0728">SH3 domain</keyword>
<dbReference type="CDD" id="cd09498">
    <property type="entry name" value="SAM_caskin1_2_repeat2"/>
    <property type="match status" value="1"/>
</dbReference>
<dbReference type="PROSITE" id="PS50088">
    <property type="entry name" value="ANK_REPEAT"/>
    <property type="match status" value="4"/>
</dbReference>
<dbReference type="PRINTS" id="PR01415">
    <property type="entry name" value="ANKYRIN"/>
</dbReference>
<dbReference type="InterPro" id="IPR001660">
    <property type="entry name" value="SAM"/>
</dbReference>
<feature type="domain" description="SH3" evidence="7">
    <location>
        <begin position="281"/>
        <end position="345"/>
    </location>
</feature>
<feature type="region of interest" description="Disordered" evidence="6">
    <location>
        <begin position="1113"/>
        <end position="1169"/>
    </location>
</feature>